<dbReference type="InterPro" id="IPR023267">
    <property type="entry name" value="RCMT"/>
</dbReference>
<dbReference type="InterPro" id="IPR031340">
    <property type="entry name" value="RsmF_methylt_CI"/>
</dbReference>
<dbReference type="InterPro" id="IPR049560">
    <property type="entry name" value="MeTrfase_RsmB-F_NOP2_cat"/>
</dbReference>
<proteinExistence type="inferred from homology"/>
<reference evidence="9" key="1">
    <citation type="submission" date="2020-10" db="EMBL/GenBank/DDBJ databases">
        <authorList>
            <person name="Gilroy R."/>
        </authorList>
    </citation>
    <scope>NUCLEOTIDE SEQUENCE</scope>
    <source>
        <strain evidence="9">CHK187-14744</strain>
    </source>
</reference>
<reference evidence="9" key="2">
    <citation type="journal article" date="2021" name="PeerJ">
        <title>Extensive microbial diversity within the chicken gut microbiome revealed by metagenomics and culture.</title>
        <authorList>
            <person name="Gilroy R."/>
            <person name="Ravi A."/>
            <person name="Getino M."/>
            <person name="Pursley I."/>
            <person name="Horton D.L."/>
            <person name="Alikhan N.F."/>
            <person name="Baker D."/>
            <person name="Gharbi K."/>
            <person name="Hall N."/>
            <person name="Watson M."/>
            <person name="Adriaenssens E.M."/>
            <person name="Foster-Nyarko E."/>
            <person name="Jarju S."/>
            <person name="Secka A."/>
            <person name="Antonio M."/>
            <person name="Oren A."/>
            <person name="Chaudhuri R.R."/>
            <person name="La Ragione R."/>
            <person name="Hildebrand F."/>
            <person name="Pallen M.J."/>
        </authorList>
    </citation>
    <scope>NUCLEOTIDE SEQUENCE</scope>
    <source>
        <strain evidence="9">CHK187-14744</strain>
    </source>
</reference>
<evidence type="ECO:0000256" key="6">
    <source>
        <dbReference type="ARBA" id="ARBA00022884"/>
    </source>
</evidence>
<dbReference type="Pfam" id="PF17125">
    <property type="entry name" value="Methyltr_RsmF_N"/>
    <property type="match status" value="1"/>
</dbReference>
<dbReference type="EMBL" id="DVLT01000062">
    <property type="protein sequence ID" value="HIU03571.1"/>
    <property type="molecule type" value="Genomic_DNA"/>
</dbReference>
<keyword evidence="6 7" id="KW-0694">RNA-binding</keyword>
<dbReference type="Gene3D" id="3.40.50.150">
    <property type="entry name" value="Vaccinia Virus protein VP39"/>
    <property type="match status" value="1"/>
</dbReference>
<dbReference type="SUPFAM" id="SSF53335">
    <property type="entry name" value="S-adenosyl-L-methionine-dependent methyltransferases"/>
    <property type="match status" value="1"/>
</dbReference>
<dbReference type="PROSITE" id="PS01153">
    <property type="entry name" value="NOL1_NOP2_SUN"/>
    <property type="match status" value="1"/>
</dbReference>
<dbReference type="PRINTS" id="PR02008">
    <property type="entry name" value="RCMTFAMILY"/>
</dbReference>
<dbReference type="InterPro" id="IPR001678">
    <property type="entry name" value="MeTrfase_RsmB-F_NOP2_dom"/>
</dbReference>
<evidence type="ECO:0000256" key="3">
    <source>
        <dbReference type="ARBA" id="ARBA00022603"/>
    </source>
</evidence>
<organism evidence="9 10">
    <name type="scientific">Candidatus Onthocola gallistercoris</name>
    <dbReference type="NCBI Taxonomy" id="2840876"/>
    <lineage>
        <taxon>Bacteria</taxon>
        <taxon>Bacillati</taxon>
        <taxon>Bacillota</taxon>
        <taxon>Bacilli</taxon>
        <taxon>Candidatus Onthocola</taxon>
    </lineage>
</organism>
<dbReference type="Pfam" id="PF01189">
    <property type="entry name" value="Methyltr_RsmB-F"/>
    <property type="match status" value="1"/>
</dbReference>
<sequence>MFELPTAFVARMKKLLQEEYPAFENSYKERPRAGLRINTLKLLPEEYLELSCQELERVPWCSCGFYHDGSRVYSKNPLYHAGLYYIQEPSAMFPAQVLPVEKGDRVLDMCAAPGGKSTALAAKLGGTGLLVSNDVSASRAKALLKNIEASGIRNSIVLTEDPSNLSGRFDQYFDKILIDAPCSGEGMFRKEPSMRPAWERNGPAYFRKIQEQIVDHGIQMLKPGGMMVYSTCTFSVEENEGMMDYILKKYPEMSMETIGIQSEGLCPARPDWIGGDESIAKAVRLWPHHLKGEGHFTALLKKAGNGAHHPFDRPVGRNDRIPEEFEQFLKQAGIRMDFDKKRLCLQGSHLSYLPEDMPDVSGLRTMRTGWYLGCFKKKRFEPSGSFARALTQKECGHFICLKPDDPDAVKYLKCETLTVDPSLKSGWYIVAVGPHALGWGKVSGGVLKNKYPSGWRWM</sequence>
<feature type="binding site" evidence="7">
    <location>
        <begin position="110"/>
        <end position="116"/>
    </location>
    <ligand>
        <name>S-adenosyl-L-methionine</name>
        <dbReference type="ChEBI" id="CHEBI:59789"/>
    </ligand>
</feature>
<comment type="caution">
    <text evidence="9">The sequence shown here is derived from an EMBL/GenBank/DDBJ whole genome shotgun (WGS) entry which is preliminary data.</text>
</comment>
<dbReference type="GO" id="GO:0008173">
    <property type="term" value="F:RNA methyltransferase activity"/>
    <property type="evidence" value="ECO:0007669"/>
    <property type="project" value="InterPro"/>
</dbReference>
<comment type="similarity">
    <text evidence="1 7">Belongs to the class I-like SAM-binding methyltransferase superfamily. RsmB/NOP family.</text>
</comment>
<evidence type="ECO:0000313" key="10">
    <source>
        <dbReference type="Proteomes" id="UP000824164"/>
    </source>
</evidence>
<dbReference type="Proteomes" id="UP000824164">
    <property type="component" value="Unassembled WGS sequence"/>
</dbReference>
<name>A0A9D1HHS2_9FIRM</name>
<feature type="binding site" evidence="7">
    <location>
        <position position="161"/>
    </location>
    <ligand>
        <name>S-adenosyl-L-methionine</name>
        <dbReference type="ChEBI" id="CHEBI:59789"/>
    </ligand>
</feature>
<evidence type="ECO:0000313" key="9">
    <source>
        <dbReference type="EMBL" id="HIU03571.1"/>
    </source>
</evidence>
<accession>A0A9D1HHS2</accession>
<dbReference type="GO" id="GO:0008757">
    <property type="term" value="F:S-adenosylmethionine-dependent methyltransferase activity"/>
    <property type="evidence" value="ECO:0007669"/>
    <property type="project" value="InterPro"/>
</dbReference>
<dbReference type="NCBIfam" id="TIGR00446">
    <property type="entry name" value="nop2p"/>
    <property type="match status" value="1"/>
</dbReference>
<feature type="binding site" evidence="7">
    <location>
        <position position="179"/>
    </location>
    <ligand>
        <name>S-adenosyl-L-methionine</name>
        <dbReference type="ChEBI" id="CHEBI:59789"/>
    </ligand>
</feature>
<dbReference type="InterPro" id="IPR011023">
    <property type="entry name" value="Nop2p"/>
</dbReference>
<dbReference type="InterPro" id="IPR031341">
    <property type="entry name" value="Methyltr_RsmF_N"/>
</dbReference>
<feature type="domain" description="SAM-dependent MTase RsmB/NOP-type" evidence="8">
    <location>
        <begin position="1"/>
        <end position="303"/>
    </location>
</feature>
<dbReference type="AlphaFoldDB" id="A0A9D1HHS2"/>
<dbReference type="GO" id="GO:0006396">
    <property type="term" value="P:RNA processing"/>
    <property type="evidence" value="ECO:0007669"/>
    <property type="project" value="InterPro"/>
</dbReference>
<evidence type="ECO:0000256" key="2">
    <source>
        <dbReference type="ARBA" id="ARBA00022490"/>
    </source>
</evidence>
<dbReference type="InterPro" id="IPR027391">
    <property type="entry name" value="Nol1_Nop2_Fmu_2"/>
</dbReference>
<dbReference type="Pfam" id="PF13636">
    <property type="entry name" value="Methyltranf_PUA"/>
    <property type="match status" value="1"/>
</dbReference>
<dbReference type="Gene3D" id="3.30.70.1170">
    <property type="entry name" value="Sun protein, domain 3"/>
    <property type="match status" value="1"/>
</dbReference>
<gene>
    <name evidence="9" type="ORF">IAB63_10005</name>
</gene>
<evidence type="ECO:0000256" key="1">
    <source>
        <dbReference type="ARBA" id="ARBA00007494"/>
    </source>
</evidence>
<evidence type="ECO:0000256" key="5">
    <source>
        <dbReference type="ARBA" id="ARBA00022691"/>
    </source>
</evidence>
<feature type="binding site" evidence="7">
    <location>
        <position position="134"/>
    </location>
    <ligand>
        <name>S-adenosyl-L-methionine</name>
        <dbReference type="ChEBI" id="CHEBI:59789"/>
    </ligand>
</feature>
<keyword evidence="3 7" id="KW-0489">Methyltransferase</keyword>
<keyword evidence="5 7" id="KW-0949">S-adenosyl-L-methionine</keyword>
<dbReference type="GO" id="GO:0001510">
    <property type="term" value="P:RNA methylation"/>
    <property type="evidence" value="ECO:0007669"/>
    <property type="project" value="InterPro"/>
</dbReference>
<dbReference type="GO" id="GO:0003723">
    <property type="term" value="F:RNA binding"/>
    <property type="evidence" value="ECO:0007669"/>
    <property type="project" value="UniProtKB-UniRule"/>
</dbReference>
<dbReference type="PANTHER" id="PTHR22807">
    <property type="entry name" value="NOP2 YEAST -RELATED NOL1/NOP2/FMU SUN DOMAIN-CONTAINING"/>
    <property type="match status" value="1"/>
</dbReference>
<keyword evidence="2" id="KW-0963">Cytoplasm</keyword>
<dbReference type="PANTHER" id="PTHR22807:SF30">
    <property type="entry name" value="28S RRNA (CYTOSINE(4447)-C(5))-METHYLTRANSFERASE-RELATED"/>
    <property type="match status" value="1"/>
</dbReference>
<evidence type="ECO:0000256" key="4">
    <source>
        <dbReference type="ARBA" id="ARBA00022679"/>
    </source>
</evidence>
<dbReference type="Gene3D" id="2.30.130.60">
    <property type="match status" value="1"/>
</dbReference>
<evidence type="ECO:0000259" key="8">
    <source>
        <dbReference type="PROSITE" id="PS51686"/>
    </source>
</evidence>
<feature type="active site" description="Nucleophile" evidence="7">
    <location>
        <position position="232"/>
    </location>
</feature>
<dbReference type="CDD" id="cd02440">
    <property type="entry name" value="AdoMet_MTases"/>
    <property type="match status" value="1"/>
</dbReference>
<keyword evidence="4 7" id="KW-0808">Transferase</keyword>
<evidence type="ECO:0000256" key="7">
    <source>
        <dbReference type="PROSITE-ProRule" id="PRU01023"/>
    </source>
</evidence>
<dbReference type="InterPro" id="IPR018314">
    <property type="entry name" value="RsmB/NOL1/NOP2-like_CS"/>
</dbReference>
<dbReference type="InterPro" id="IPR029063">
    <property type="entry name" value="SAM-dependent_MTases_sf"/>
</dbReference>
<dbReference type="PROSITE" id="PS51686">
    <property type="entry name" value="SAM_MT_RSMB_NOP"/>
    <property type="match status" value="1"/>
</dbReference>
<protein>
    <submittedName>
        <fullName evidence="9">RsmB/NOP family class I SAM-dependent RNA methyltransferase</fullName>
    </submittedName>
</protein>
<dbReference type="Pfam" id="PF17126">
    <property type="entry name" value="RsmF_methylt_CI"/>
    <property type="match status" value="1"/>
</dbReference>
<dbReference type="CDD" id="cd21147">
    <property type="entry name" value="RsmF_methylt_CTD1"/>
    <property type="match status" value="1"/>
</dbReference>